<accession>U9UMJ9</accession>
<reference evidence="2" key="1">
    <citation type="submission" date="2013-07" db="EMBL/GenBank/DDBJ databases">
        <title>The genome of an arbuscular mycorrhizal fungus provides insights into the evolution of the oldest plant symbiosis.</title>
        <authorList>
            <consortium name="DOE Joint Genome Institute"/>
            <person name="Tisserant E."/>
            <person name="Malbreil M."/>
            <person name="Kuo A."/>
            <person name="Kohler A."/>
            <person name="Symeonidi A."/>
            <person name="Balestrini R."/>
            <person name="Charron P."/>
            <person name="Duensing N."/>
            <person name="Frei-dit-Frey N."/>
            <person name="Gianinazzi-Pearson V."/>
            <person name="Gilbert B."/>
            <person name="Handa Y."/>
            <person name="Hijri M."/>
            <person name="Kaul R."/>
            <person name="Kawaguchi M."/>
            <person name="Krajinski F."/>
            <person name="Lammers P."/>
            <person name="Lapierre D."/>
            <person name="Masclaux F.G."/>
            <person name="Murat C."/>
            <person name="Morin E."/>
            <person name="Ndikumana S."/>
            <person name="Pagni M."/>
            <person name="Petitpierre D."/>
            <person name="Requena N."/>
            <person name="Rosikiewicz P."/>
            <person name="Riley R."/>
            <person name="Saito K."/>
            <person name="San Clemente H."/>
            <person name="Shapiro H."/>
            <person name="van Tuinen D."/>
            <person name="Becard G."/>
            <person name="Bonfante P."/>
            <person name="Paszkowski U."/>
            <person name="Shachar-Hill Y."/>
            <person name="Young J.P."/>
            <person name="Sanders I.R."/>
            <person name="Henrissat B."/>
            <person name="Rensing S.A."/>
            <person name="Grigoriev I.V."/>
            <person name="Corradi N."/>
            <person name="Roux C."/>
            <person name="Martin F."/>
        </authorList>
    </citation>
    <scope>NUCLEOTIDE SEQUENCE</scope>
    <source>
        <strain evidence="2">DAOM 197198</strain>
    </source>
</reference>
<dbReference type="EMBL" id="KI276299">
    <property type="protein sequence ID" value="ESA21570.1"/>
    <property type="molecule type" value="Genomic_DNA"/>
</dbReference>
<feature type="compositionally biased region" description="Polar residues" evidence="1">
    <location>
        <begin position="132"/>
        <end position="142"/>
    </location>
</feature>
<proteinExistence type="predicted"/>
<organism evidence="2">
    <name type="scientific">Rhizophagus irregularis (strain DAOM 181602 / DAOM 197198 / MUCL 43194)</name>
    <name type="common">Arbuscular mycorrhizal fungus</name>
    <name type="synonym">Glomus intraradices</name>
    <dbReference type="NCBI Taxonomy" id="747089"/>
    <lineage>
        <taxon>Eukaryota</taxon>
        <taxon>Fungi</taxon>
        <taxon>Fungi incertae sedis</taxon>
        <taxon>Mucoromycota</taxon>
        <taxon>Glomeromycotina</taxon>
        <taxon>Glomeromycetes</taxon>
        <taxon>Glomerales</taxon>
        <taxon>Glomeraceae</taxon>
        <taxon>Rhizophagus</taxon>
    </lineage>
</organism>
<protein>
    <submittedName>
        <fullName evidence="2">Uncharacterized protein</fullName>
    </submittedName>
</protein>
<gene>
    <name evidence="2" type="ORF">GLOINDRAFT_17312</name>
</gene>
<sequence>MSEYRFFYEPINDNQIYEIICKEISVEQLLNDFNDSIYNYNQPNNCFQNPIDKKIYQVTCEMISHSVIVQLLNKTLYNIELNLNEHQQQQQEFSKEHKKNLEFHLKNFLTNYTVPKQQIYEQNHNSNLNYMQNNFNSSQNSTKESKRDVNGRRIRDSRKGISKIVYLANFETEKKLLEGFTQVLKKVANSGRKRMDDSSRFETETTNLTVAAGLIHPTTHINENSFVPEGHAKKAEEIKEFDENNVNFRLDFRSACY</sequence>
<dbReference type="HOGENOM" id="CLU_1082365_0_0_1"/>
<evidence type="ECO:0000313" key="2">
    <source>
        <dbReference type="EMBL" id="ESA21570.1"/>
    </source>
</evidence>
<feature type="region of interest" description="Disordered" evidence="1">
    <location>
        <begin position="132"/>
        <end position="151"/>
    </location>
</feature>
<evidence type="ECO:0000256" key="1">
    <source>
        <dbReference type="SAM" id="MobiDB-lite"/>
    </source>
</evidence>
<dbReference type="AlphaFoldDB" id="U9UMJ9"/>
<name>U9UMJ9_RHIID</name>